<name>A0A1Y2FMA1_PROLT</name>
<dbReference type="PANTHER" id="PTHR43808">
    <property type="entry name" value="ACETYLORNITHINE DEACETYLASE"/>
    <property type="match status" value="1"/>
</dbReference>
<accession>A0A1Y2FMA1</accession>
<dbReference type="OMA" id="NCDVDGF"/>
<dbReference type="InterPro" id="IPR036264">
    <property type="entry name" value="Bact_exopeptidase_dim_dom"/>
</dbReference>
<dbReference type="InterPro" id="IPR050072">
    <property type="entry name" value="Peptidase_M20A"/>
</dbReference>
<gene>
    <name evidence="7" type="ORF">BCR37DRAFT_402227</name>
</gene>
<comment type="similarity">
    <text evidence="2">Belongs to the peptidase M20A family.</text>
</comment>
<dbReference type="InterPro" id="IPR011650">
    <property type="entry name" value="Peptidase_M20_dimer"/>
</dbReference>
<organism evidence="7 8">
    <name type="scientific">Protomyces lactucae-debilis</name>
    <dbReference type="NCBI Taxonomy" id="2754530"/>
    <lineage>
        <taxon>Eukaryota</taxon>
        <taxon>Fungi</taxon>
        <taxon>Dikarya</taxon>
        <taxon>Ascomycota</taxon>
        <taxon>Taphrinomycotina</taxon>
        <taxon>Taphrinomycetes</taxon>
        <taxon>Taphrinales</taxon>
        <taxon>Protomycetaceae</taxon>
        <taxon>Protomyces</taxon>
    </lineage>
</organism>
<sequence>MHVSLYLPQQLLAIVTSKKHSSDDRALLKLHRTLIEADSTSQLSELSAAKVLVKHFKSIGWHYQLLPCRGNNQRPNVLAWPGKTNETKLLVTSHIDTVPPYIPYSKHGKSIWGRGSSDAKASVATQIIAVQRLLEKKMIHADDVALLYVVGEETAGDGMRAFSELAVTEGKVYPNIVFGEPTENKIAIGHKGMVLFNVTASGKAAHSGYPELGSSANEKLIDLLYDLKHHTFPSDETLGNTTFNIGVIQGGSAANVIPAHGSAHCAFRVAKDLDGILTYLRDAVATSPDMSFDIEQAAPPSILDSLEGTEFEEIVVNYSTDVPNLSREVATGKRFLFGPGSILVAHGDDEHIEIDKLLGTAHDYELIFNKILSAA</sequence>
<dbReference type="GO" id="GO:0016787">
    <property type="term" value="F:hydrolase activity"/>
    <property type="evidence" value="ECO:0007669"/>
    <property type="project" value="UniProtKB-KW"/>
</dbReference>
<evidence type="ECO:0000256" key="4">
    <source>
        <dbReference type="ARBA" id="ARBA00022801"/>
    </source>
</evidence>
<evidence type="ECO:0000256" key="2">
    <source>
        <dbReference type="ARBA" id="ARBA00006247"/>
    </source>
</evidence>
<dbReference type="SUPFAM" id="SSF53187">
    <property type="entry name" value="Zn-dependent exopeptidases"/>
    <property type="match status" value="1"/>
</dbReference>
<evidence type="ECO:0000256" key="5">
    <source>
        <dbReference type="ARBA" id="ARBA00022833"/>
    </source>
</evidence>
<proteinExistence type="inferred from homology"/>
<dbReference type="STRING" id="56484.A0A1Y2FMA1"/>
<dbReference type="Proteomes" id="UP000193685">
    <property type="component" value="Unassembled WGS sequence"/>
</dbReference>
<evidence type="ECO:0000259" key="6">
    <source>
        <dbReference type="Pfam" id="PF07687"/>
    </source>
</evidence>
<evidence type="ECO:0000313" key="8">
    <source>
        <dbReference type="Proteomes" id="UP000193685"/>
    </source>
</evidence>
<comment type="caution">
    <text evidence="7">The sequence shown here is derived from an EMBL/GenBank/DDBJ whole genome shotgun (WGS) entry which is preliminary data.</text>
</comment>
<dbReference type="AlphaFoldDB" id="A0A1Y2FMA1"/>
<keyword evidence="4" id="KW-0378">Hydrolase</keyword>
<dbReference type="Gene3D" id="3.30.70.360">
    <property type="match status" value="1"/>
</dbReference>
<dbReference type="InterPro" id="IPR002933">
    <property type="entry name" value="Peptidase_M20"/>
</dbReference>
<reference evidence="7 8" key="1">
    <citation type="submission" date="2016-07" db="EMBL/GenBank/DDBJ databases">
        <title>Pervasive Adenine N6-methylation of Active Genes in Fungi.</title>
        <authorList>
            <consortium name="DOE Joint Genome Institute"/>
            <person name="Mondo S.J."/>
            <person name="Dannebaum R.O."/>
            <person name="Kuo R.C."/>
            <person name="Labutti K."/>
            <person name="Haridas S."/>
            <person name="Kuo A."/>
            <person name="Salamov A."/>
            <person name="Ahrendt S.R."/>
            <person name="Lipzen A."/>
            <person name="Sullivan W."/>
            <person name="Andreopoulos W.B."/>
            <person name="Clum A."/>
            <person name="Lindquist E."/>
            <person name="Daum C."/>
            <person name="Ramamoorthy G.K."/>
            <person name="Gryganskyi A."/>
            <person name="Culley D."/>
            <person name="Magnuson J.K."/>
            <person name="James T.Y."/>
            <person name="O'Malley M.A."/>
            <person name="Stajich J.E."/>
            <person name="Spatafora J.W."/>
            <person name="Visel A."/>
            <person name="Grigoriev I.V."/>
        </authorList>
    </citation>
    <scope>NUCLEOTIDE SEQUENCE [LARGE SCALE GENOMIC DNA]</scope>
    <source>
        <strain evidence="7 8">12-1054</strain>
    </source>
</reference>
<dbReference type="GO" id="GO:0046872">
    <property type="term" value="F:metal ion binding"/>
    <property type="evidence" value="ECO:0007669"/>
    <property type="project" value="UniProtKB-KW"/>
</dbReference>
<dbReference type="GeneID" id="63788495"/>
<dbReference type="PROSITE" id="PS00758">
    <property type="entry name" value="ARGE_DAPE_CPG2_1"/>
    <property type="match status" value="1"/>
</dbReference>
<protein>
    <submittedName>
        <fullName evidence="7">Putative peptidase</fullName>
    </submittedName>
</protein>
<dbReference type="OrthoDB" id="3064516at2759"/>
<dbReference type="RefSeq" id="XP_040726886.1">
    <property type="nucleotide sequence ID" value="XM_040871896.1"/>
</dbReference>
<comment type="cofactor">
    <cofactor evidence="1">
        <name>Zn(2+)</name>
        <dbReference type="ChEBI" id="CHEBI:29105"/>
    </cofactor>
</comment>
<evidence type="ECO:0000256" key="1">
    <source>
        <dbReference type="ARBA" id="ARBA00001947"/>
    </source>
</evidence>
<dbReference type="Pfam" id="PF07687">
    <property type="entry name" value="M20_dimer"/>
    <property type="match status" value="1"/>
</dbReference>
<keyword evidence="5" id="KW-0862">Zinc</keyword>
<keyword evidence="3" id="KW-0479">Metal-binding</keyword>
<dbReference type="Gene3D" id="3.40.630.10">
    <property type="entry name" value="Zn peptidases"/>
    <property type="match status" value="1"/>
</dbReference>
<dbReference type="SUPFAM" id="SSF55031">
    <property type="entry name" value="Bacterial exopeptidase dimerisation domain"/>
    <property type="match status" value="1"/>
</dbReference>
<evidence type="ECO:0000256" key="3">
    <source>
        <dbReference type="ARBA" id="ARBA00022723"/>
    </source>
</evidence>
<feature type="domain" description="Peptidase M20 dimerisation" evidence="6">
    <location>
        <begin position="188"/>
        <end position="283"/>
    </location>
</feature>
<keyword evidence="8" id="KW-1185">Reference proteome</keyword>
<dbReference type="EMBL" id="MCFI01000005">
    <property type="protein sequence ID" value="ORY85103.1"/>
    <property type="molecule type" value="Genomic_DNA"/>
</dbReference>
<evidence type="ECO:0000313" key="7">
    <source>
        <dbReference type="EMBL" id="ORY85103.1"/>
    </source>
</evidence>
<dbReference type="Pfam" id="PF01546">
    <property type="entry name" value="Peptidase_M20"/>
    <property type="match status" value="1"/>
</dbReference>
<dbReference type="PANTHER" id="PTHR43808:SF8">
    <property type="entry name" value="PEPTIDASE M20 DIMERISATION DOMAIN-CONTAINING PROTEIN"/>
    <property type="match status" value="1"/>
</dbReference>
<dbReference type="InterPro" id="IPR001261">
    <property type="entry name" value="ArgE/DapE_CS"/>
</dbReference>